<dbReference type="InterPro" id="IPR029050">
    <property type="entry name" value="Immunoprotect_excell_Ig-like"/>
</dbReference>
<dbReference type="InterPro" id="IPR029051">
    <property type="entry name" value="DUF4352"/>
</dbReference>
<reference evidence="4 5" key="1">
    <citation type="journal article" date="2015" name="Genome Announc.">
        <title>Expanding the biotechnology potential of lactobacilli through comparative genomics of 213 strains and associated genera.</title>
        <authorList>
            <person name="Sun Z."/>
            <person name="Harris H.M."/>
            <person name="McCann A."/>
            <person name="Guo C."/>
            <person name="Argimon S."/>
            <person name="Zhang W."/>
            <person name="Yang X."/>
            <person name="Jeffery I.B."/>
            <person name="Cooney J.C."/>
            <person name="Kagawa T.F."/>
            <person name="Liu W."/>
            <person name="Song Y."/>
            <person name="Salvetti E."/>
            <person name="Wrobel A."/>
            <person name="Rasinkangas P."/>
            <person name="Parkhill J."/>
            <person name="Rea M.C."/>
            <person name="O'Sullivan O."/>
            <person name="Ritari J."/>
            <person name="Douillard F.P."/>
            <person name="Paul Ross R."/>
            <person name="Yang R."/>
            <person name="Briner A.E."/>
            <person name="Felis G.E."/>
            <person name="de Vos W.M."/>
            <person name="Barrangou R."/>
            <person name="Klaenhammer T.R."/>
            <person name="Caufield P.W."/>
            <person name="Cui Y."/>
            <person name="Zhang H."/>
            <person name="O'Toole P.W."/>
        </authorList>
    </citation>
    <scope>NUCLEOTIDE SEQUENCE [LARGE SCALE GENOMIC DNA]</scope>
    <source>
        <strain evidence="4 5">DSM 15814</strain>
    </source>
</reference>
<dbReference type="Gene3D" id="2.60.40.1240">
    <property type="match status" value="1"/>
</dbReference>
<dbReference type="PATRIC" id="fig|1114972.6.peg.1839"/>
<dbReference type="EMBL" id="AZFF01000030">
    <property type="protein sequence ID" value="KRL52907.1"/>
    <property type="molecule type" value="Genomic_DNA"/>
</dbReference>
<keyword evidence="5" id="KW-1185">Reference proteome</keyword>
<dbReference type="Proteomes" id="UP000051999">
    <property type="component" value="Unassembled WGS sequence"/>
</dbReference>
<name>A0A0R1RH04_9LACO</name>
<comment type="caution">
    <text evidence="4">The sequence shown here is derived from an EMBL/GenBank/DDBJ whole genome shotgun (WGS) entry which is preliminary data.</text>
</comment>
<keyword evidence="2" id="KW-0812">Transmembrane</keyword>
<protein>
    <recommendedName>
        <fullName evidence="3">DUF4352 domain-containing protein</fullName>
    </recommendedName>
</protein>
<sequence>MKLRKKAIVASLVGLIGIIAIGIGCLWFSGIITGANECVTIRSGKYIMPRQTITTSKKDGFLALQLKVKNVGHKRQSFSYSNFRLKSIQDKQREVIPEVNSSTSGSLRLKRGEQGNVWVTFKVKKDQRYRLIMHFIDGHGHRRFSETIVNAKKYKDHTRDSGIATQQFVERVFLNKQHLAGDGELSNNIRIARHQFNKQMESNVNKKVFNNGNNANNNWQVRKSIQSINKSVDKTVYKVKSNKNGKAVVTVIPRALDMKDTSALTPIREQFHSTLLSNDEDSSPVVDGTIGANGQIAKNFKDLSAVWPITRFEGKDISLKKVGHRWEVDTKSDSFRELQDEFGGNL</sequence>
<keyword evidence="2" id="KW-0472">Membrane</keyword>
<evidence type="ECO:0000256" key="2">
    <source>
        <dbReference type="SAM" id="Phobius"/>
    </source>
</evidence>
<evidence type="ECO:0000313" key="4">
    <source>
        <dbReference type="EMBL" id="KRL52907.1"/>
    </source>
</evidence>
<keyword evidence="2" id="KW-1133">Transmembrane helix</keyword>
<gene>
    <name evidence="4" type="ORF">FD35_GL001803</name>
</gene>
<feature type="domain" description="DUF4352" evidence="3">
    <location>
        <begin position="53"/>
        <end position="134"/>
    </location>
</feature>
<evidence type="ECO:0000313" key="5">
    <source>
        <dbReference type="Proteomes" id="UP000051999"/>
    </source>
</evidence>
<dbReference type="AlphaFoldDB" id="A0A0R1RH04"/>
<keyword evidence="1" id="KW-0732">Signal</keyword>
<accession>A0A0R1RH04</accession>
<proteinExistence type="predicted"/>
<feature type="transmembrane region" description="Helical" evidence="2">
    <location>
        <begin position="7"/>
        <end position="29"/>
    </location>
</feature>
<dbReference type="PROSITE" id="PS51257">
    <property type="entry name" value="PROKAR_LIPOPROTEIN"/>
    <property type="match status" value="1"/>
</dbReference>
<dbReference type="RefSeq" id="WP_017261473.1">
    <property type="nucleotide sequence ID" value="NZ_AUAW01000029.1"/>
</dbReference>
<dbReference type="Pfam" id="PF11611">
    <property type="entry name" value="DUF4352"/>
    <property type="match status" value="1"/>
</dbReference>
<evidence type="ECO:0000256" key="1">
    <source>
        <dbReference type="ARBA" id="ARBA00022729"/>
    </source>
</evidence>
<organism evidence="4 5">
    <name type="scientific">Furfurilactobacillus rossiae DSM 15814</name>
    <dbReference type="NCBI Taxonomy" id="1114972"/>
    <lineage>
        <taxon>Bacteria</taxon>
        <taxon>Bacillati</taxon>
        <taxon>Bacillota</taxon>
        <taxon>Bacilli</taxon>
        <taxon>Lactobacillales</taxon>
        <taxon>Lactobacillaceae</taxon>
        <taxon>Furfurilactobacillus</taxon>
    </lineage>
</organism>
<evidence type="ECO:0000259" key="3">
    <source>
        <dbReference type="Pfam" id="PF11611"/>
    </source>
</evidence>